<organism evidence="4 5">
    <name type="scientific">Manduca sexta</name>
    <name type="common">Tobacco hawkmoth</name>
    <name type="synonym">Tobacco hornworm</name>
    <dbReference type="NCBI Taxonomy" id="7130"/>
    <lineage>
        <taxon>Eukaryota</taxon>
        <taxon>Metazoa</taxon>
        <taxon>Ecdysozoa</taxon>
        <taxon>Arthropoda</taxon>
        <taxon>Hexapoda</taxon>
        <taxon>Insecta</taxon>
        <taxon>Pterygota</taxon>
        <taxon>Neoptera</taxon>
        <taxon>Endopterygota</taxon>
        <taxon>Lepidoptera</taxon>
        <taxon>Glossata</taxon>
        <taxon>Ditrysia</taxon>
        <taxon>Bombycoidea</taxon>
        <taxon>Sphingidae</taxon>
        <taxon>Sphinginae</taxon>
        <taxon>Sphingini</taxon>
        <taxon>Manduca</taxon>
    </lineage>
</organism>
<evidence type="ECO:0000256" key="1">
    <source>
        <dbReference type="ARBA" id="ARBA00004123"/>
    </source>
</evidence>
<comment type="similarity">
    <text evidence="3">Belongs to the SAAL1 family.</text>
</comment>
<protein>
    <recommendedName>
        <fullName evidence="6">Protein SAAL1</fullName>
    </recommendedName>
</protein>
<dbReference type="OrthoDB" id="2156856at2759"/>
<evidence type="ECO:0008006" key="6">
    <source>
        <dbReference type="Google" id="ProtNLM"/>
    </source>
</evidence>
<dbReference type="InterPro" id="IPR052464">
    <property type="entry name" value="Synovial_Prolif_Regulator"/>
</dbReference>
<evidence type="ECO:0000313" key="5">
    <source>
        <dbReference type="Proteomes" id="UP000791440"/>
    </source>
</evidence>
<reference evidence="4" key="1">
    <citation type="journal article" date="2016" name="Insect Biochem. Mol. Biol.">
        <title>Multifaceted biological insights from a draft genome sequence of the tobacco hornworm moth, Manduca sexta.</title>
        <authorList>
            <person name="Kanost M.R."/>
            <person name="Arrese E.L."/>
            <person name="Cao X."/>
            <person name="Chen Y.R."/>
            <person name="Chellapilla S."/>
            <person name="Goldsmith M.R."/>
            <person name="Grosse-Wilde E."/>
            <person name="Heckel D.G."/>
            <person name="Herndon N."/>
            <person name="Jiang H."/>
            <person name="Papanicolaou A."/>
            <person name="Qu J."/>
            <person name="Soulages J.L."/>
            <person name="Vogel H."/>
            <person name="Walters J."/>
            <person name="Waterhouse R.M."/>
            <person name="Ahn S.J."/>
            <person name="Almeida F.C."/>
            <person name="An C."/>
            <person name="Aqrawi P."/>
            <person name="Bretschneider A."/>
            <person name="Bryant W.B."/>
            <person name="Bucks S."/>
            <person name="Chao H."/>
            <person name="Chevignon G."/>
            <person name="Christen J.M."/>
            <person name="Clarke D.F."/>
            <person name="Dittmer N.T."/>
            <person name="Ferguson L.C.F."/>
            <person name="Garavelou S."/>
            <person name="Gordon K.H.J."/>
            <person name="Gunaratna R.T."/>
            <person name="Han Y."/>
            <person name="Hauser F."/>
            <person name="He Y."/>
            <person name="Heidel-Fischer H."/>
            <person name="Hirsh A."/>
            <person name="Hu Y."/>
            <person name="Jiang H."/>
            <person name="Kalra D."/>
            <person name="Klinner C."/>
            <person name="Konig C."/>
            <person name="Kovar C."/>
            <person name="Kroll A.R."/>
            <person name="Kuwar S.S."/>
            <person name="Lee S.L."/>
            <person name="Lehman R."/>
            <person name="Li K."/>
            <person name="Li Z."/>
            <person name="Liang H."/>
            <person name="Lovelace S."/>
            <person name="Lu Z."/>
            <person name="Mansfield J.H."/>
            <person name="McCulloch K.J."/>
            <person name="Mathew T."/>
            <person name="Morton B."/>
            <person name="Muzny D.M."/>
            <person name="Neunemann D."/>
            <person name="Ongeri F."/>
            <person name="Pauchet Y."/>
            <person name="Pu L.L."/>
            <person name="Pyrousis I."/>
            <person name="Rao X.J."/>
            <person name="Redding A."/>
            <person name="Roesel C."/>
            <person name="Sanchez-Gracia A."/>
            <person name="Schaack S."/>
            <person name="Shukla A."/>
            <person name="Tetreau G."/>
            <person name="Wang Y."/>
            <person name="Xiong G.H."/>
            <person name="Traut W."/>
            <person name="Walsh T.K."/>
            <person name="Worley K.C."/>
            <person name="Wu D."/>
            <person name="Wu W."/>
            <person name="Wu Y.Q."/>
            <person name="Zhang X."/>
            <person name="Zou Z."/>
            <person name="Zucker H."/>
            <person name="Briscoe A.D."/>
            <person name="Burmester T."/>
            <person name="Clem R.J."/>
            <person name="Feyereisen R."/>
            <person name="Grimmelikhuijzen C.J.P."/>
            <person name="Hamodrakas S.J."/>
            <person name="Hansson B.S."/>
            <person name="Huguet E."/>
            <person name="Jermiin L.S."/>
            <person name="Lan Q."/>
            <person name="Lehman H.K."/>
            <person name="Lorenzen M."/>
            <person name="Merzendorfer H."/>
            <person name="Michalopoulos I."/>
            <person name="Morton D.B."/>
            <person name="Muthukrishnan S."/>
            <person name="Oakeshott J.G."/>
            <person name="Palmer W."/>
            <person name="Park Y."/>
            <person name="Passarelli A.L."/>
            <person name="Rozas J."/>
            <person name="Schwartz L.M."/>
            <person name="Smith W."/>
            <person name="Southgate A."/>
            <person name="Vilcinskas A."/>
            <person name="Vogt R."/>
            <person name="Wang P."/>
            <person name="Werren J."/>
            <person name="Yu X.Q."/>
            <person name="Zhou J.J."/>
            <person name="Brown S.J."/>
            <person name="Scherer S.E."/>
            <person name="Richards S."/>
            <person name="Blissard G.W."/>
        </authorList>
    </citation>
    <scope>NUCLEOTIDE SEQUENCE</scope>
</reference>
<dbReference type="Proteomes" id="UP000791440">
    <property type="component" value="Unassembled WGS sequence"/>
</dbReference>
<keyword evidence="5" id="KW-1185">Reference proteome</keyword>
<comment type="caution">
    <text evidence="4">The sequence shown here is derived from an EMBL/GenBank/DDBJ whole genome shotgun (WGS) entry which is preliminary data.</text>
</comment>
<gene>
    <name evidence="4" type="ORF">O3G_MSEX007773</name>
</gene>
<name>A0A921Z839_MANSE</name>
<dbReference type="AlphaFoldDB" id="A0A921Z839"/>
<evidence type="ECO:0000313" key="4">
    <source>
        <dbReference type="EMBL" id="KAG6452843.1"/>
    </source>
</evidence>
<evidence type="ECO:0000256" key="2">
    <source>
        <dbReference type="ARBA" id="ARBA00023242"/>
    </source>
</evidence>
<dbReference type="PANTHER" id="PTHR23424:SF23">
    <property type="entry name" value="PROTEIN SAAL1"/>
    <property type="match status" value="1"/>
</dbReference>
<sequence>MKSDDPVPLAGDVIGNTAYSQRFVLKQLLNLANDTLKDETESKAFEENLCTLWDMTTEKDVALFLHQHNALNLIHFALPFGSTRIKEILFGIIGNMCCQKQIAADILKMDNLLRELFDSLKTDETTIIIQLLRLMTTCLCMAESDDLSVWMDLFIETEHSSVLYCYLECSADKELLTGALDHLNTICGYFNTDKYRAHFFNHFVKDKALQSLVTAFTEITQSHISDCEMHDLEMILVISLNIAINLVGFENSLVFYKDNIEDILTIINPTLNYYVNKLVDQKEIDTDLIDIVDTINAIVKMLKLSTTSEPEKFFNQSFKMWKTVCLLTESERNGSDFEEENVEEKHNLTLKLKASLGTLVCMYIAQCSEENLIKVSDSFGKYHEEMVMSLKDKELVTEVLKRVENYHTRLKETLHS</sequence>
<keyword evidence="2" id="KW-0539">Nucleus</keyword>
<reference evidence="4" key="2">
    <citation type="submission" date="2020-12" db="EMBL/GenBank/DDBJ databases">
        <authorList>
            <person name="Kanost M."/>
        </authorList>
    </citation>
    <scope>NUCLEOTIDE SEQUENCE</scope>
</reference>
<evidence type="ECO:0000256" key="3">
    <source>
        <dbReference type="ARBA" id="ARBA00038401"/>
    </source>
</evidence>
<accession>A0A921Z839</accession>
<proteinExistence type="inferred from homology"/>
<dbReference type="InterPro" id="IPR016024">
    <property type="entry name" value="ARM-type_fold"/>
</dbReference>
<comment type="subcellular location">
    <subcellularLocation>
        <location evidence="1">Nucleus</location>
    </subcellularLocation>
</comment>
<dbReference type="EMBL" id="JH668429">
    <property type="protein sequence ID" value="KAG6452843.1"/>
    <property type="molecule type" value="Genomic_DNA"/>
</dbReference>
<dbReference type="PANTHER" id="PTHR23424">
    <property type="entry name" value="SERUM AMYLOID A"/>
    <property type="match status" value="1"/>
</dbReference>
<dbReference type="SUPFAM" id="SSF48371">
    <property type="entry name" value="ARM repeat"/>
    <property type="match status" value="1"/>
</dbReference>
<dbReference type="GO" id="GO:0005654">
    <property type="term" value="C:nucleoplasm"/>
    <property type="evidence" value="ECO:0007669"/>
    <property type="project" value="TreeGrafter"/>
</dbReference>